<evidence type="ECO:0000256" key="6">
    <source>
        <dbReference type="RuleBase" id="RU004057"/>
    </source>
</evidence>
<comment type="similarity">
    <text evidence="6">Belongs to the exbB/tolQ family.</text>
</comment>
<proteinExistence type="inferred from homology"/>
<dbReference type="PANTHER" id="PTHR30625:SF11">
    <property type="entry name" value="MOTA_TOLQ_EXBB PROTON CHANNEL DOMAIN-CONTAINING PROTEIN"/>
    <property type="match status" value="1"/>
</dbReference>
<feature type="transmembrane region" description="Helical" evidence="7">
    <location>
        <begin position="60"/>
        <end position="82"/>
    </location>
</feature>
<dbReference type="Proteomes" id="UP001501757">
    <property type="component" value="Unassembled WGS sequence"/>
</dbReference>
<keyword evidence="6" id="KW-0813">Transport</keyword>
<evidence type="ECO:0000256" key="3">
    <source>
        <dbReference type="ARBA" id="ARBA00022692"/>
    </source>
</evidence>
<dbReference type="PANTHER" id="PTHR30625">
    <property type="entry name" value="PROTEIN TOLQ"/>
    <property type="match status" value="1"/>
</dbReference>
<evidence type="ECO:0000259" key="8">
    <source>
        <dbReference type="Pfam" id="PF01618"/>
    </source>
</evidence>
<evidence type="ECO:0000256" key="2">
    <source>
        <dbReference type="ARBA" id="ARBA00022475"/>
    </source>
</evidence>
<feature type="domain" description="MotA/TolQ/ExbB proton channel" evidence="8">
    <location>
        <begin position="136"/>
        <end position="240"/>
    </location>
</feature>
<comment type="subcellular location">
    <subcellularLocation>
        <location evidence="1">Cell membrane</location>
        <topology evidence="1">Multi-pass membrane protein</topology>
    </subcellularLocation>
    <subcellularLocation>
        <location evidence="6">Membrane</location>
        <topology evidence="6">Multi-pass membrane protein</topology>
    </subcellularLocation>
</comment>
<evidence type="ECO:0000313" key="9">
    <source>
        <dbReference type="EMBL" id="GAA0363903.1"/>
    </source>
</evidence>
<dbReference type="EMBL" id="BAAAEI010000019">
    <property type="protein sequence ID" value="GAA0363903.1"/>
    <property type="molecule type" value="Genomic_DNA"/>
</dbReference>
<dbReference type="Pfam" id="PF01618">
    <property type="entry name" value="MotA_ExbB"/>
    <property type="match status" value="1"/>
</dbReference>
<evidence type="ECO:0000256" key="4">
    <source>
        <dbReference type="ARBA" id="ARBA00022989"/>
    </source>
</evidence>
<name>A0ABN0XGY2_9ALTE</name>
<keyword evidence="5 7" id="KW-0472">Membrane</keyword>
<gene>
    <name evidence="9" type="ORF">GCM10009092_30350</name>
</gene>
<evidence type="ECO:0000313" key="10">
    <source>
        <dbReference type="Proteomes" id="UP001501757"/>
    </source>
</evidence>
<keyword evidence="2" id="KW-1003">Cell membrane</keyword>
<accession>A0ABN0XGY2</accession>
<dbReference type="RefSeq" id="WP_343846061.1">
    <property type="nucleotide sequence ID" value="NZ_BAAAEI010000019.1"/>
</dbReference>
<sequence>MQSTTKLLSRPFLWSLLVLALSIIVVQMFYATVVSPIAENALTAGGSAASRGFFVIIKDAEQQVCIIAMLWCSYLILAKAWALTQAQPLFRLDFLAGQAEQGELDLPKALNELEQSQYSEQPLLQTWIICIRRYLHTQDVQNASDAIQASVESLAVRLESGNSMIRYLIWAIPSIGFIGTVRGIGQALAQADEALAGNIAGMVDSLGVAFNSTLVALFISIFLMLLLHWLQHLQDAMVVETQAHCEKYLLKHLHA</sequence>
<keyword evidence="10" id="KW-1185">Reference proteome</keyword>
<reference evidence="9 10" key="1">
    <citation type="journal article" date="2019" name="Int. J. Syst. Evol. Microbiol.">
        <title>The Global Catalogue of Microorganisms (GCM) 10K type strain sequencing project: providing services to taxonomists for standard genome sequencing and annotation.</title>
        <authorList>
            <consortium name="The Broad Institute Genomics Platform"/>
            <consortium name="The Broad Institute Genome Sequencing Center for Infectious Disease"/>
            <person name="Wu L."/>
            <person name="Ma J."/>
        </authorList>
    </citation>
    <scope>NUCLEOTIDE SEQUENCE [LARGE SCALE GENOMIC DNA]</scope>
    <source>
        <strain evidence="9 10">JCM 13378</strain>
    </source>
</reference>
<feature type="transmembrane region" description="Helical" evidence="7">
    <location>
        <begin position="167"/>
        <end position="188"/>
    </location>
</feature>
<keyword evidence="4 7" id="KW-1133">Transmembrane helix</keyword>
<keyword evidence="6" id="KW-0653">Protein transport</keyword>
<evidence type="ECO:0000256" key="5">
    <source>
        <dbReference type="ARBA" id="ARBA00023136"/>
    </source>
</evidence>
<dbReference type="InterPro" id="IPR002898">
    <property type="entry name" value="MotA_ExbB_proton_chnl"/>
</dbReference>
<feature type="transmembrane region" description="Helical" evidence="7">
    <location>
        <begin position="12"/>
        <end position="30"/>
    </location>
</feature>
<feature type="transmembrane region" description="Helical" evidence="7">
    <location>
        <begin position="208"/>
        <end position="227"/>
    </location>
</feature>
<evidence type="ECO:0000256" key="1">
    <source>
        <dbReference type="ARBA" id="ARBA00004651"/>
    </source>
</evidence>
<comment type="caution">
    <text evidence="9">The sequence shown here is derived from an EMBL/GenBank/DDBJ whole genome shotgun (WGS) entry which is preliminary data.</text>
</comment>
<keyword evidence="3 7" id="KW-0812">Transmembrane</keyword>
<organism evidence="9 10">
    <name type="scientific">Bowmanella denitrificans</name>
    <dbReference type="NCBI Taxonomy" id="366582"/>
    <lineage>
        <taxon>Bacteria</taxon>
        <taxon>Pseudomonadati</taxon>
        <taxon>Pseudomonadota</taxon>
        <taxon>Gammaproteobacteria</taxon>
        <taxon>Alteromonadales</taxon>
        <taxon>Alteromonadaceae</taxon>
        <taxon>Bowmanella</taxon>
    </lineage>
</organism>
<dbReference type="InterPro" id="IPR050790">
    <property type="entry name" value="ExbB/TolQ_transport"/>
</dbReference>
<evidence type="ECO:0000256" key="7">
    <source>
        <dbReference type="SAM" id="Phobius"/>
    </source>
</evidence>
<protein>
    <recommendedName>
        <fullName evidence="8">MotA/TolQ/ExbB proton channel domain-containing protein</fullName>
    </recommendedName>
</protein>